<protein>
    <submittedName>
        <fullName evidence="2">Uncharacterized protein</fullName>
    </submittedName>
</protein>
<sequence>MVELNQSGDEQDGQDSIISTDVVLLSLLPRSFSNLHLLKGNRAMSREFAVVSNSYCGIPIPRTHIRKLVQRNEEEEQQLIQVVQTTTTPFSSSEVTPELANVYAQIHSNPMKAWESLMSIASSVQAPKSQQANLHFNCPPSSVVVGKASSSNEPAEVEVNEKAPKKGAKGKKAAQPTAEETGMETSDSTTSPFTALKTHLRSIQNVFGEKACSEQQF</sequence>
<evidence type="ECO:0000313" key="3">
    <source>
        <dbReference type="Proteomes" id="UP001281761"/>
    </source>
</evidence>
<evidence type="ECO:0000256" key="1">
    <source>
        <dbReference type="SAM" id="MobiDB-lite"/>
    </source>
</evidence>
<accession>A0ABQ9WP08</accession>
<feature type="region of interest" description="Disordered" evidence="1">
    <location>
        <begin position="145"/>
        <end position="196"/>
    </location>
</feature>
<keyword evidence="3" id="KW-1185">Reference proteome</keyword>
<dbReference type="Proteomes" id="UP001281761">
    <property type="component" value="Unassembled WGS sequence"/>
</dbReference>
<evidence type="ECO:0000313" key="2">
    <source>
        <dbReference type="EMBL" id="KAK2941222.1"/>
    </source>
</evidence>
<organism evidence="2 3">
    <name type="scientific">Blattamonas nauphoetae</name>
    <dbReference type="NCBI Taxonomy" id="2049346"/>
    <lineage>
        <taxon>Eukaryota</taxon>
        <taxon>Metamonada</taxon>
        <taxon>Preaxostyla</taxon>
        <taxon>Oxymonadida</taxon>
        <taxon>Blattamonas</taxon>
    </lineage>
</organism>
<gene>
    <name evidence="2" type="ORF">BLNAU_23871</name>
</gene>
<name>A0ABQ9WP08_9EUKA</name>
<feature type="compositionally biased region" description="Polar residues" evidence="1">
    <location>
        <begin position="183"/>
        <end position="193"/>
    </location>
</feature>
<dbReference type="EMBL" id="JARBJD010000535">
    <property type="protein sequence ID" value="KAK2941222.1"/>
    <property type="molecule type" value="Genomic_DNA"/>
</dbReference>
<reference evidence="2 3" key="1">
    <citation type="journal article" date="2022" name="bioRxiv">
        <title>Genomics of Preaxostyla Flagellates Illuminates Evolutionary Transitions and the Path Towards Mitochondrial Loss.</title>
        <authorList>
            <person name="Novak L.V.F."/>
            <person name="Treitli S.C."/>
            <person name="Pyrih J."/>
            <person name="Halakuc P."/>
            <person name="Pipaliya S.V."/>
            <person name="Vacek V."/>
            <person name="Brzon O."/>
            <person name="Soukal P."/>
            <person name="Eme L."/>
            <person name="Dacks J.B."/>
            <person name="Karnkowska A."/>
            <person name="Elias M."/>
            <person name="Hampl V."/>
        </authorList>
    </citation>
    <scope>NUCLEOTIDE SEQUENCE [LARGE SCALE GENOMIC DNA]</scope>
    <source>
        <strain evidence="2">NAU3</strain>
        <tissue evidence="2">Gut</tissue>
    </source>
</reference>
<comment type="caution">
    <text evidence="2">The sequence shown here is derived from an EMBL/GenBank/DDBJ whole genome shotgun (WGS) entry which is preliminary data.</text>
</comment>
<proteinExistence type="predicted"/>